<dbReference type="EMBL" id="CP097649">
    <property type="protein sequence ID" value="URI15594.1"/>
    <property type="molecule type" value="Genomic_DNA"/>
</dbReference>
<proteinExistence type="predicted"/>
<protein>
    <submittedName>
        <fullName evidence="2">Uncharacterized protein</fullName>
    </submittedName>
</protein>
<organism evidence="2 3">
    <name type="scientific">Brevundimonas albigilva</name>
    <dbReference type="NCBI Taxonomy" id="1312364"/>
    <lineage>
        <taxon>Bacteria</taxon>
        <taxon>Pseudomonadati</taxon>
        <taxon>Pseudomonadota</taxon>
        <taxon>Alphaproteobacteria</taxon>
        <taxon>Caulobacterales</taxon>
        <taxon>Caulobacteraceae</taxon>
        <taxon>Brevundimonas</taxon>
    </lineage>
</organism>
<name>A0ABY4SR90_9CAUL</name>
<reference evidence="2" key="1">
    <citation type="submission" date="2022-05" db="EMBL/GenBank/DDBJ databases">
        <title>Brevundimonas albigilva TT17 genome sequence.</title>
        <authorList>
            <person name="Lee K."/>
            <person name="Son H."/>
        </authorList>
    </citation>
    <scope>NUCLEOTIDE SEQUENCE</scope>
    <source>
        <strain evidence="2">TT17</strain>
    </source>
</reference>
<evidence type="ECO:0000313" key="3">
    <source>
        <dbReference type="Proteomes" id="UP001055429"/>
    </source>
</evidence>
<gene>
    <name evidence="2" type="ORF">M8231_00945</name>
</gene>
<accession>A0ABY4SR90</accession>
<dbReference type="RefSeq" id="WP_250202053.1">
    <property type="nucleotide sequence ID" value="NZ_CP097649.1"/>
</dbReference>
<dbReference type="Proteomes" id="UP001055429">
    <property type="component" value="Chromosome"/>
</dbReference>
<keyword evidence="3" id="KW-1185">Reference proteome</keyword>
<feature type="region of interest" description="Disordered" evidence="1">
    <location>
        <begin position="82"/>
        <end position="111"/>
    </location>
</feature>
<sequence length="111" mass="12017">MLTAVVLSLSLQVALVPNLGQTPARCPSETTRAGLEPQDRSAALPSLLDRSVRPQAVRRYLLLDRRDQNNCPLPISFPVNGSGQALGRNLLSPDNASRTPPRQPERTVPAL</sequence>
<evidence type="ECO:0000256" key="1">
    <source>
        <dbReference type="SAM" id="MobiDB-lite"/>
    </source>
</evidence>
<evidence type="ECO:0000313" key="2">
    <source>
        <dbReference type="EMBL" id="URI15594.1"/>
    </source>
</evidence>